<dbReference type="Proteomes" id="UP000831796">
    <property type="component" value="Chromosome"/>
</dbReference>
<name>A0A8T9QDR4_9BACT</name>
<dbReference type="Pfam" id="PF01739">
    <property type="entry name" value="CheR"/>
    <property type="match status" value="1"/>
</dbReference>
<evidence type="ECO:0000256" key="3">
    <source>
        <dbReference type="ARBA" id="ARBA00022603"/>
    </source>
</evidence>
<dbReference type="InterPro" id="IPR050903">
    <property type="entry name" value="Bact_Chemotaxis_MeTrfase"/>
</dbReference>
<reference evidence="7" key="1">
    <citation type="submission" date="2022-04" db="EMBL/GenBank/DDBJ databases">
        <title>Hymenobacter sp. isolated from the air.</title>
        <authorList>
            <person name="Won M."/>
            <person name="Lee C.-M."/>
            <person name="Woen H.-Y."/>
            <person name="Kwon S.-W."/>
        </authorList>
    </citation>
    <scope>NUCLEOTIDE SEQUENCE</scope>
    <source>
        <strain evidence="7">5116S-3</strain>
    </source>
</reference>
<evidence type="ECO:0000313" key="7">
    <source>
        <dbReference type="EMBL" id="UOQ75042.1"/>
    </source>
</evidence>
<feature type="domain" description="CheR-type methyltransferase" evidence="6">
    <location>
        <begin position="51"/>
        <end position="287"/>
    </location>
</feature>
<dbReference type="Gene3D" id="3.40.50.150">
    <property type="entry name" value="Vaccinia Virus protein VP39"/>
    <property type="match status" value="1"/>
</dbReference>
<dbReference type="SUPFAM" id="SSF47757">
    <property type="entry name" value="Chemotaxis receptor methyltransferase CheR, N-terminal domain"/>
    <property type="match status" value="1"/>
</dbReference>
<gene>
    <name evidence="7" type="ORF">MUN79_22130</name>
</gene>
<evidence type="ECO:0000256" key="5">
    <source>
        <dbReference type="ARBA" id="ARBA00022691"/>
    </source>
</evidence>
<evidence type="ECO:0000256" key="2">
    <source>
        <dbReference type="ARBA" id="ARBA00012534"/>
    </source>
</evidence>
<dbReference type="InterPro" id="IPR022642">
    <property type="entry name" value="CheR_C"/>
</dbReference>
<dbReference type="EC" id="2.1.1.80" evidence="2"/>
<dbReference type="GO" id="GO:0032259">
    <property type="term" value="P:methylation"/>
    <property type="evidence" value="ECO:0007669"/>
    <property type="project" value="UniProtKB-KW"/>
</dbReference>
<evidence type="ECO:0000313" key="8">
    <source>
        <dbReference type="Proteomes" id="UP000831796"/>
    </source>
</evidence>
<dbReference type="Pfam" id="PF03705">
    <property type="entry name" value="CheR_N"/>
    <property type="match status" value="1"/>
</dbReference>
<keyword evidence="5" id="KW-0949">S-adenosyl-L-methionine</keyword>
<dbReference type="KEGG" id="hcu:MUN79_22130"/>
<dbReference type="PANTHER" id="PTHR24422">
    <property type="entry name" value="CHEMOTAXIS PROTEIN METHYLTRANSFERASE"/>
    <property type="match status" value="1"/>
</dbReference>
<organism evidence="7 8">
    <name type="scientific">Hymenobacter cellulosilyticus</name>
    <dbReference type="NCBI Taxonomy" id="2932248"/>
    <lineage>
        <taxon>Bacteria</taxon>
        <taxon>Pseudomonadati</taxon>
        <taxon>Bacteroidota</taxon>
        <taxon>Cytophagia</taxon>
        <taxon>Cytophagales</taxon>
        <taxon>Hymenobacteraceae</taxon>
        <taxon>Hymenobacter</taxon>
    </lineage>
</organism>
<dbReference type="SMART" id="SM00138">
    <property type="entry name" value="MeTrc"/>
    <property type="match status" value="1"/>
</dbReference>
<keyword evidence="4" id="KW-0808">Transferase</keyword>
<sequence>MPRSAIATEFVDYVLPAEQLPAKLLEYVNKPLGARPRREVAESASQPAHALQKIFTLIRTQTGHDFSFYKRNTVFRRIERRMNSHQIQEFTHYVRFLQETPSEVEALFKELLIGVTKFFRDKEAFDLLKVRLLPVLRAKPADSVVRVWAPGCSTGEEAYSLAMTLLEALDGIDPTRHLKIQIFATDINNEGIDFARAGLYPANIEADVSPARLERFFQKTDGHYLIRKEVRDLVIFALHNLNKDAPFTRLDLVCCRNLLIYLSAELQKNIIPIFHYALNPNGLLFLGRPRTSPGFRIFFSPWT</sequence>
<keyword evidence="8" id="KW-1185">Reference proteome</keyword>
<evidence type="ECO:0000259" key="6">
    <source>
        <dbReference type="PROSITE" id="PS50123"/>
    </source>
</evidence>
<dbReference type="PANTHER" id="PTHR24422:SF27">
    <property type="entry name" value="PROTEIN-GLUTAMATE O-METHYLTRANSFERASE"/>
    <property type="match status" value="1"/>
</dbReference>
<dbReference type="SUPFAM" id="SSF53335">
    <property type="entry name" value="S-adenosyl-L-methionine-dependent methyltransferases"/>
    <property type="match status" value="1"/>
</dbReference>
<dbReference type="Gene3D" id="1.10.155.10">
    <property type="entry name" value="Chemotaxis receptor methyltransferase CheR, N-terminal domain"/>
    <property type="match status" value="1"/>
</dbReference>
<dbReference type="InterPro" id="IPR029063">
    <property type="entry name" value="SAM-dependent_MTases_sf"/>
</dbReference>
<keyword evidence="3" id="KW-0489">Methyltransferase</keyword>
<comment type="catalytic activity">
    <reaction evidence="1">
        <text>L-glutamyl-[protein] + S-adenosyl-L-methionine = [protein]-L-glutamate 5-O-methyl ester + S-adenosyl-L-homocysteine</text>
        <dbReference type="Rhea" id="RHEA:24452"/>
        <dbReference type="Rhea" id="RHEA-COMP:10208"/>
        <dbReference type="Rhea" id="RHEA-COMP:10311"/>
        <dbReference type="ChEBI" id="CHEBI:29973"/>
        <dbReference type="ChEBI" id="CHEBI:57856"/>
        <dbReference type="ChEBI" id="CHEBI:59789"/>
        <dbReference type="ChEBI" id="CHEBI:82795"/>
        <dbReference type="EC" id="2.1.1.80"/>
    </reaction>
</comment>
<dbReference type="PRINTS" id="PR00996">
    <property type="entry name" value="CHERMTFRASE"/>
</dbReference>
<dbReference type="EMBL" id="CP095046">
    <property type="protein sequence ID" value="UOQ75042.1"/>
    <property type="molecule type" value="Genomic_DNA"/>
</dbReference>
<evidence type="ECO:0000256" key="4">
    <source>
        <dbReference type="ARBA" id="ARBA00022679"/>
    </source>
</evidence>
<protein>
    <recommendedName>
        <fullName evidence="2">protein-glutamate O-methyltransferase</fullName>
        <ecNumber evidence="2">2.1.1.80</ecNumber>
    </recommendedName>
</protein>
<dbReference type="InterPro" id="IPR036804">
    <property type="entry name" value="CheR_N_sf"/>
</dbReference>
<dbReference type="InterPro" id="IPR000780">
    <property type="entry name" value="CheR_MeTrfase"/>
</dbReference>
<dbReference type="GO" id="GO:0008983">
    <property type="term" value="F:protein-glutamate O-methyltransferase activity"/>
    <property type="evidence" value="ECO:0007669"/>
    <property type="project" value="UniProtKB-EC"/>
</dbReference>
<dbReference type="PROSITE" id="PS50123">
    <property type="entry name" value="CHER"/>
    <property type="match status" value="1"/>
</dbReference>
<dbReference type="InterPro" id="IPR022641">
    <property type="entry name" value="CheR_N"/>
</dbReference>
<evidence type="ECO:0000256" key="1">
    <source>
        <dbReference type="ARBA" id="ARBA00001541"/>
    </source>
</evidence>
<accession>A0A8T9QDR4</accession>
<proteinExistence type="predicted"/>
<dbReference type="AlphaFoldDB" id="A0A8T9QDR4"/>